<proteinExistence type="predicted"/>
<dbReference type="Pfam" id="PF02368">
    <property type="entry name" value="Big_2"/>
    <property type="match status" value="1"/>
</dbReference>
<dbReference type="SMART" id="SM00635">
    <property type="entry name" value="BID_2"/>
    <property type="match status" value="1"/>
</dbReference>
<sequence length="683" mass="72421">MIALPITLTACGSDGDPTGPSSTTVDAEGGTLTFAEGKVTLVFPAGAVSEAVTITVKSSTAFPSNERLVSGTVYDFGPANIAFDEPLQLTISYEQAGVPGGIQENELRLYRVAGAGWQTVPGSTPSPGQHRVSGPIDGFSAFAVLGVPIASLTVEPDSEEVVVGSTLQLTATAKDADDNILSSRVVTWSSSSDQVASVDANGLVTVAGKGSAMITAEAEGVSDAARVIAVGATVSIQITSGPTDPRQGDVVVYVAETRDSDGEPTEDHSLTWSLAPGEAGLITAEGRFVGYLPLAAKVVATASDVSDTLDIVIGDRGLSGSFSVVGRGIQTSRWTSDLWLYGDYAYTGTWAYREATGNYGDVMYAWNVNNPVSPVLTDSVTVVGTRWLNDVKISADGSMAVITREQCSPCGIILLDLADPAHPSVITDYTDHLEAGVHNVWIDGSYVYAAANGLTEDDGGLRIIDVSTPSTPFEAAYFFEEAVTANDYQSFIHDVYVRNGLAFVSHWDAGLIILDVGAGVANGSPTNPVEVGRIAFDEGDTHNAWYWPETGYVFVGEEDFFPSPYGKVYVVDARDLANPVQVATFRGIDWNPPHNFWLDEDQGILYAAWYSEGIRAIDVSGELLGELDQQGRQIARLLYDGLEDNVYSCPGGSGTCTWAPQHHNGYVFVSDINSALWVLQLTN</sequence>
<comment type="caution">
    <text evidence="2">The sequence shown here is derived from an EMBL/GenBank/DDBJ whole genome shotgun (WGS) entry which is preliminary data.</text>
</comment>
<dbReference type="Gene3D" id="2.60.40.1080">
    <property type="match status" value="1"/>
</dbReference>
<protein>
    <recommendedName>
        <fullName evidence="1">ZU5 domain-containing protein</fullName>
    </recommendedName>
</protein>
<dbReference type="AlphaFoldDB" id="A0AAE4Z9P7"/>
<organism evidence="2 3">
    <name type="scientific">Candidatus Kutchimonas denitrificans</name>
    <dbReference type="NCBI Taxonomy" id="3056748"/>
    <lineage>
        <taxon>Bacteria</taxon>
        <taxon>Pseudomonadati</taxon>
        <taxon>Gemmatimonadota</taxon>
        <taxon>Gemmatimonadia</taxon>
        <taxon>Candidatus Palauibacterales</taxon>
        <taxon>Candidatus Palauibacteraceae</taxon>
        <taxon>Candidatus Kutchimonas</taxon>
    </lineage>
</organism>
<dbReference type="InterPro" id="IPR013211">
    <property type="entry name" value="LVIVD"/>
</dbReference>
<evidence type="ECO:0000313" key="3">
    <source>
        <dbReference type="Proteomes" id="UP000702544"/>
    </source>
</evidence>
<dbReference type="Pfam" id="PF08309">
    <property type="entry name" value="LVIVD"/>
    <property type="match status" value="3"/>
</dbReference>
<reference evidence="2 3" key="1">
    <citation type="submission" date="2020-01" db="EMBL/GenBank/DDBJ databases">
        <title>Genomes assembled from Gulf of Kutch pelagic sediment metagenomes.</title>
        <authorList>
            <person name="Chandrashekar M."/>
            <person name="Mahajan M.S."/>
            <person name="Dave K.J."/>
            <person name="Vatsa P."/>
            <person name="Nathani N.M."/>
        </authorList>
    </citation>
    <scope>NUCLEOTIDE SEQUENCE [LARGE SCALE GENOMIC DNA]</scope>
    <source>
        <strain evidence="2">KS3-K002</strain>
    </source>
</reference>
<dbReference type="Proteomes" id="UP000702544">
    <property type="component" value="Unassembled WGS sequence"/>
</dbReference>
<gene>
    <name evidence="2" type="ORF">GWO12_14780</name>
</gene>
<dbReference type="EMBL" id="JAACAK010000122">
    <property type="protein sequence ID" value="NIR76355.1"/>
    <property type="molecule type" value="Genomic_DNA"/>
</dbReference>
<name>A0AAE4Z9P7_9BACT</name>
<dbReference type="Gene3D" id="2.60.220.30">
    <property type="match status" value="1"/>
</dbReference>
<dbReference type="InterPro" id="IPR008964">
    <property type="entry name" value="Invasin/intimin_cell_adhesion"/>
</dbReference>
<feature type="domain" description="ZU5" evidence="1">
    <location>
        <begin position="19"/>
        <end position="148"/>
    </location>
</feature>
<dbReference type="InterPro" id="IPR000906">
    <property type="entry name" value="ZU5_dom"/>
</dbReference>
<dbReference type="InterPro" id="IPR003343">
    <property type="entry name" value="Big_2"/>
</dbReference>
<dbReference type="SUPFAM" id="SSF101908">
    <property type="entry name" value="Putative isomerase YbhE"/>
    <property type="match status" value="1"/>
</dbReference>
<dbReference type="SUPFAM" id="SSF49373">
    <property type="entry name" value="Invasin/intimin cell-adhesion fragments"/>
    <property type="match status" value="1"/>
</dbReference>
<evidence type="ECO:0000259" key="1">
    <source>
        <dbReference type="PROSITE" id="PS51145"/>
    </source>
</evidence>
<dbReference type="Pfam" id="PF00791">
    <property type="entry name" value="ZU5"/>
    <property type="match status" value="1"/>
</dbReference>
<dbReference type="PROSITE" id="PS51145">
    <property type="entry name" value="ZU5"/>
    <property type="match status" value="1"/>
</dbReference>
<evidence type="ECO:0000313" key="2">
    <source>
        <dbReference type="EMBL" id="NIR76355.1"/>
    </source>
</evidence>
<accession>A0AAE4Z9P7</accession>